<dbReference type="AlphaFoldDB" id="A0AAF0THU3"/>
<evidence type="ECO:0008006" key="3">
    <source>
        <dbReference type="Google" id="ProtNLM"/>
    </source>
</evidence>
<dbReference type="Proteomes" id="UP001234989">
    <property type="component" value="Chromosome 3"/>
</dbReference>
<keyword evidence="2" id="KW-1185">Reference proteome</keyword>
<proteinExistence type="predicted"/>
<protein>
    <recommendedName>
        <fullName evidence="3">Gag-pol polyprotein</fullName>
    </recommendedName>
</protein>
<evidence type="ECO:0000313" key="2">
    <source>
        <dbReference type="Proteomes" id="UP001234989"/>
    </source>
</evidence>
<dbReference type="EMBL" id="CP133614">
    <property type="protein sequence ID" value="WMV19434.1"/>
    <property type="molecule type" value="Genomic_DNA"/>
</dbReference>
<feature type="non-terminal residue" evidence="1">
    <location>
        <position position="90"/>
    </location>
</feature>
<evidence type="ECO:0000313" key="1">
    <source>
        <dbReference type="EMBL" id="WMV19434.1"/>
    </source>
</evidence>
<name>A0AAF0THU3_SOLVR</name>
<gene>
    <name evidence="1" type="ORF">MTR67_012819</name>
</gene>
<reference evidence="1" key="1">
    <citation type="submission" date="2023-08" db="EMBL/GenBank/DDBJ databases">
        <title>A de novo genome assembly of Solanum verrucosum Schlechtendal, a Mexican diploid species geographically isolated from the other diploid A-genome species in potato relatives.</title>
        <authorList>
            <person name="Hosaka K."/>
        </authorList>
    </citation>
    <scope>NUCLEOTIDE SEQUENCE</scope>
    <source>
        <tissue evidence="1">Young leaves</tissue>
    </source>
</reference>
<sequence length="90" mass="10591">MAETREKNFTIISPSVFHGSKVEEDPQEFIDEVYKVLMIMGVTPVEKEELTTYQLKSVASVWFNQWKEERTVDAGPLDWEKFKVAFLDRF</sequence>
<accession>A0AAF0THU3</accession>
<organism evidence="1 2">
    <name type="scientific">Solanum verrucosum</name>
    <dbReference type="NCBI Taxonomy" id="315347"/>
    <lineage>
        <taxon>Eukaryota</taxon>
        <taxon>Viridiplantae</taxon>
        <taxon>Streptophyta</taxon>
        <taxon>Embryophyta</taxon>
        <taxon>Tracheophyta</taxon>
        <taxon>Spermatophyta</taxon>
        <taxon>Magnoliopsida</taxon>
        <taxon>eudicotyledons</taxon>
        <taxon>Gunneridae</taxon>
        <taxon>Pentapetalae</taxon>
        <taxon>asterids</taxon>
        <taxon>lamiids</taxon>
        <taxon>Solanales</taxon>
        <taxon>Solanaceae</taxon>
        <taxon>Solanoideae</taxon>
        <taxon>Solaneae</taxon>
        <taxon>Solanum</taxon>
    </lineage>
</organism>